<dbReference type="PANTHER" id="PTHR43270:SF12">
    <property type="entry name" value="SUCCINYL-DIAMINOPIMELATE DESUCCINYLASE"/>
    <property type="match status" value="1"/>
</dbReference>
<reference evidence="5 6" key="1">
    <citation type="journal article" date="2013" name="Genome Announc.">
        <title>Whole Genome Sequencing and Comparative Analysis of Bartonella bacilliformis Strain INS, the Causative Agent of Carrion's Disease.</title>
        <authorList>
            <person name="Tarazona D."/>
            <person name="Padilla C."/>
            <person name="Caceres O."/>
            <person name="Montenegro J.D."/>
            <person name="Bailon H."/>
            <person name="Ventura G."/>
            <person name="Mendoza G."/>
            <person name="Anaya E."/>
            <person name="Guio H."/>
        </authorList>
    </citation>
    <scope>NUCLEOTIDE SEQUENCE [LARGE SCALE GENOMIC DNA]</scope>
    <source>
        <strain evidence="5 6">INS</strain>
    </source>
</reference>
<dbReference type="PANTHER" id="PTHR43270">
    <property type="entry name" value="BETA-ALA-HIS DIPEPTIDASE"/>
    <property type="match status" value="1"/>
</dbReference>
<dbReference type="InterPro" id="IPR051458">
    <property type="entry name" value="Cyt/Met_Dipeptidase"/>
</dbReference>
<evidence type="ECO:0000256" key="3">
    <source>
        <dbReference type="ARBA" id="ARBA00022801"/>
    </source>
</evidence>
<protein>
    <recommendedName>
        <fullName evidence="4">Peptidase M20 dimerisation domain-containing protein</fullName>
    </recommendedName>
</protein>
<keyword evidence="2" id="KW-0479">Metal-binding</keyword>
<dbReference type="RefSeq" id="WP_005767914.1">
    <property type="nucleotide sequence ID" value="NZ_AMQK01000019.1"/>
</dbReference>
<gene>
    <name evidence="5" type="ORF">BbINS_05752</name>
</gene>
<dbReference type="Gene3D" id="3.40.630.10">
    <property type="entry name" value="Zn peptidases"/>
    <property type="match status" value="1"/>
</dbReference>
<accession>A0ABN0IEY6</accession>
<evidence type="ECO:0000256" key="1">
    <source>
        <dbReference type="ARBA" id="ARBA00022670"/>
    </source>
</evidence>
<evidence type="ECO:0000313" key="5">
    <source>
        <dbReference type="EMBL" id="EKS43107.1"/>
    </source>
</evidence>
<dbReference type="SUPFAM" id="SSF53187">
    <property type="entry name" value="Zn-dependent exopeptidases"/>
    <property type="match status" value="1"/>
</dbReference>
<name>A0ABN0IEY6_BARBA</name>
<dbReference type="Gene3D" id="3.30.70.360">
    <property type="match status" value="1"/>
</dbReference>
<dbReference type="NCBIfam" id="NF006053">
    <property type="entry name" value="PRK08201.1"/>
    <property type="match status" value="1"/>
</dbReference>
<dbReference type="Pfam" id="PF07687">
    <property type="entry name" value="M20_dimer"/>
    <property type="match status" value="1"/>
</dbReference>
<dbReference type="EMBL" id="AMQK01000019">
    <property type="protein sequence ID" value="EKS43107.1"/>
    <property type="molecule type" value="Genomic_DNA"/>
</dbReference>
<dbReference type="InterPro" id="IPR011650">
    <property type="entry name" value="Peptidase_M20_dimer"/>
</dbReference>
<sequence>MLDKVLTHLDKNIDKSLERLFSLLRFQSISTDPAYKDACRQTADWLVENLKTIGFEASRRETSGHPMVVAHHPGPSDDCLHVLFYGHYDVQPVDPLNLWKNEPFEPSLQERDGEKVICARGASDDKGQLMTFVEACRAFKEETGQLPVKVTILFEGEEETGSPSLVPFLKENVDELKADCALVCDTSMWDANTPSISVGLRGLVGEEIIITAADRDLHSGYFGGAAANPIHILTNILAGLHDDNGKVTLPGFYDGVEETPPHILQSWNELGYDAEKFLNPIGLSIPAGEKGRSVLEQIWARPTAEINGISGGYEGEGFKTVIASQASAKVSFRLVHRQNPEKIRQAFRDYVSSLIPADCSVIFKEHSSSRAIQLSYDSPFVEAAKDALSQEWGNPALLIAMGGSIPVVGDFQSILDMEAILVGFALADDRIHSPNEKYNLKSFHKGQRSWARILTTLANRKINDRHSRSSR</sequence>
<dbReference type="GeneID" id="4684149"/>
<organism evidence="5 6">
    <name type="scientific">Bartonella bacilliformis INS</name>
    <dbReference type="NCBI Taxonomy" id="1206782"/>
    <lineage>
        <taxon>Bacteria</taxon>
        <taxon>Pseudomonadati</taxon>
        <taxon>Pseudomonadota</taxon>
        <taxon>Alphaproteobacteria</taxon>
        <taxon>Hyphomicrobiales</taxon>
        <taxon>Bartonellaceae</taxon>
        <taxon>Bartonella</taxon>
    </lineage>
</organism>
<dbReference type="Proteomes" id="UP000009359">
    <property type="component" value="Unassembled WGS sequence"/>
</dbReference>
<dbReference type="InterPro" id="IPR002933">
    <property type="entry name" value="Peptidase_M20"/>
</dbReference>
<dbReference type="NCBIfam" id="NF006579">
    <property type="entry name" value="PRK09104.1"/>
    <property type="match status" value="1"/>
</dbReference>
<dbReference type="NCBIfam" id="NF005914">
    <property type="entry name" value="PRK07907.1"/>
    <property type="match status" value="1"/>
</dbReference>
<evidence type="ECO:0000313" key="6">
    <source>
        <dbReference type="Proteomes" id="UP000009359"/>
    </source>
</evidence>
<keyword evidence="6" id="KW-1185">Reference proteome</keyword>
<keyword evidence="3" id="KW-0378">Hydrolase</keyword>
<evidence type="ECO:0000259" key="4">
    <source>
        <dbReference type="Pfam" id="PF07687"/>
    </source>
</evidence>
<evidence type="ECO:0000256" key="2">
    <source>
        <dbReference type="ARBA" id="ARBA00022723"/>
    </source>
</evidence>
<feature type="domain" description="Peptidase M20 dimerisation" evidence="4">
    <location>
        <begin position="199"/>
        <end position="357"/>
    </location>
</feature>
<dbReference type="Pfam" id="PF01546">
    <property type="entry name" value="Peptidase_M20"/>
    <property type="match status" value="1"/>
</dbReference>
<comment type="caution">
    <text evidence="5">The sequence shown here is derived from an EMBL/GenBank/DDBJ whole genome shotgun (WGS) entry which is preliminary data.</text>
</comment>
<proteinExistence type="predicted"/>
<keyword evidence="1" id="KW-0645">Protease</keyword>